<dbReference type="InterPro" id="IPR050723">
    <property type="entry name" value="CFA/CMAS"/>
</dbReference>
<protein>
    <submittedName>
        <fullName evidence="2">SAM-dependent methyltransferase</fullName>
        <ecNumber evidence="2">2.1.1.-</ecNumber>
    </submittedName>
</protein>
<dbReference type="InterPro" id="IPR029063">
    <property type="entry name" value="SAM-dependent_MTases_sf"/>
</dbReference>
<keyword evidence="2" id="KW-0489">Methyltransferase</keyword>
<dbReference type="SUPFAM" id="SSF53335">
    <property type="entry name" value="S-adenosyl-L-methionine-dependent methyltransferases"/>
    <property type="match status" value="1"/>
</dbReference>
<dbReference type="PANTHER" id="PTHR43667:SF2">
    <property type="entry name" value="FATTY ACID C-METHYL TRANSFERASE"/>
    <property type="match status" value="1"/>
</dbReference>
<dbReference type="InterPro" id="IPR041698">
    <property type="entry name" value="Methyltransf_25"/>
</dbReference>
<gene>
    <name evidence="2" type="ORF">ACFPC0_35350</name>
</gene>
<reference evidence="3" key="1">
    <citation type="journal article" date="2019" name="Int. J. Syst. Evol. Microbiol.">
        <title>The Global Catalogue of Microorganisms (GCM) 10K type strain sequencing project: providing services to taxonomists for standard genome sequencing and annotation.</title>
        <authorList>
            <consortium name="The Broad Institute Genomics Platform"/>
            <consortium name="The Broad Institute Genome Sequencing Center for Infectious Disease"/>
            <person name="Wu L."/>
            <person name="Ma J."/>
        </authorList>
    </citation>
    <scope>NUCLEOTIDE SEQUENCE [LARGE SCALE GENOMIC DNA]</scope>
    <source>
        <strain evidence="3">PCU 347</strain>
    </source>
</reference>
<keyword evidence="3" id="KW-1185">Reference proteome</keyword>
<dbReference type="Proteomes" id="UP001595824">
    <property type="component" value="Unassembled WGS sequence"/>
</dbReference>
<organism evidence="2 3">
    <name type="scientific">Streptomyces andamanensis</name>
    <dbReference type="NCBI Taxonomy" id="1565035"/>
    <lineage>
        <taxon>Bacteria</taxon>
        <taxon>Bacillati</taxon>
        <taxon>Actinomycetota</taxon>
        <taxon>Actinomycetes</taxon>
        <taxon>Kitasatosporales</taxon>
        <taxon>Streptomycetaceae</taxon>
        <taxon>Streptomyces</taxon>
    </lineage>
</organism>
<feature type="domain" description="Methyltransferase" evidence="1">
    <location>
        <begin position="40"/>
        <end position="135"/>
    </location>
</feature>
<sequence>MNRAQISRLAHAGHPIAAPLDDESVRLLLDGLLPREEARVLDLGCGGAEWLLRALAMRPLLRAEGVDVAAEALDGARDASHAQGVRDRLLLHQADAAAFTCARPFDAVLSVGATHAFGGLRATLAAARRHVTPGGRLLIGDGFWEHPPSAEAVGMLGDLGDLPSVLDTVAAEGWTPVGGHISSRRELDAYEWAWTGSLASWALDRPGDPDGAQALAAAAEHRAGWLRGYRDSFGFVCLVLRPSSG</sequence>
<evidence type="ECO:0000313" key="2">
    <source>
        <dbReference type="EMBL" id="MFC4332952.1"/>
    </source>
</evidence>
<dbReference type="CDD" id="cd02440">
    <property type="entry name" value="AdoMet_MTases"/>
    <property type="match status" value="1"/>
</dbReference>
<comment type="caution">
    <text evidence="2">The sequence shown here is derived from an EMBL/GenBank/DDBJ whole genome shotgun (WGS) entry which is preliminary data.</text>
</comment>
<dbReference type="Gene3D" id="3.40.50.150">
    <property type="entry name" value="Vaccinia Virus protein VP39"/>
    <property type="match status" value="1"/>
</dbReference>
<dbReference type="EMBL" id="JBHSDP010000029">
    <property type="protein sequence ID" value="MFC4332952.1"/>
    <property type="molecule type" value="Genomic_DNA"/>
</dbReference>
<dbReference type="RefSeq" id="WP_381744326.1">
    <property type="nucleotide sequence ID" value="NZ_JBHSDP010000029.1"/>
</dbReference>
<accession>A0ABV8TQP6</accession>
<evidence type="ECO:0000259" key="1">
    <source>
        <dbReference type="Pfam" id="PF13649"/>
    </source>
</evidence>
<evidence type="ECO:0000313" key="3">
    <source>
        <dbReference type="Proteomes" id="UP001595824"/>
    </source>
</evidence>
<dbReference type="PANTHER" id="PTHR43667">
    <property type="entry name" value="CYCLOPROPANE-FATTY-ACYL-PHOSPHOLIPID SYNTHASE"/>
    <property type="match status" value="1"/>
</dbReference>
<dbReference type="GO" id="GO:0032259">
    <property type="term" value="P:methylation"/>
    <property type="evidence" value="ECO:0007669"/>
    <property type="project" value="UniProtKB-KW"/>
</dbReference>
<keyword evidence="2" id="KW-0808">Transferase</keyword>
<dbReference type="Pfam" id="PF13649">
    <property type="entry name" value="Methyltransf_25"/>
    <property type="match status" value="1"/>
</dbReference>
<dbReference type="EC" id="2.1.1.-" evidence="2"/>
<name>A0ABV8TQP6_9ACTN</name>
<dbReference type="GO" id="GO:0008168">
    <property type="term" value="F:methyltransferase activity"/>
    <property type="evidence" value="ECO:0007669"/>
    <property type="project" value="UniProtKB-KW"/>
</dbReference>
<proteinExistence type="predicted"/>